<evidence type="ECO:0000313" key="2">
    <source>
        <dbReference type="Proteomes" id="UP001303222"/>
    </source>
</evidence>
<reference evidence="1" key="2">
    <citation type="submission" date="2023-06" db="EMBL/GenBank/DDBJ databases">
        <authorList>
            <consortium name="Lawrence Berkeley National Laboratory"/>
            <person name="Mondo S.J."/>
            <person name="Hensen N."/>
            <person name="Bonometti L."/>
            <person name="Westerberg I."/>
            <person name="Brannstrom I.O."/>
            <person name="Guillou S."/>
            <person name="Cros-Aarteil S."/>
            <person name="Calhoun S."/>
            <person name="Haridas S."/>
            <person name="Kuo A."/>
            <person name="Pangilinan J."/>
            <person name="Riley R."/>
            <person name="Labutti K."/>
            <person name="Andreopoulos B."/>
            <person name="Lipzen A."/>
            <person name="Chen C."/>
            <person name="Yanf M."/>
            <person name="Daum C."/>
            <person name="Ng V."/>
            <person name="Clum A."/>
            <person name="Steindorff A."/>
            <person name="Ohm R."/>
            <person name="Martin F."/>
            <person name="Silar P."/>
            <person name="Natvig D."/>
            <person name="Lalanne C."/>
            <person name="Gautier V."/>
            <person name="Ament-Velasquez S.L."/>
            <person name="Kruys A."/>
            <person name="Hutchinson M.I."/>
            <person name="Powell A.J."/>
            <person name="Barry K."/>
            <person name="Miller A.N."/>
            <person name="Grigoriev I.V."/>
            <person name="Debuchy R."/>
            <person name="Gladieux P."/>
            <person name="Thoren M.H."/>
            <person name="Johannesson H."/>
        </authorList>
    </citation>
    <scope>NUCLEOTIDE SEQUENCE</scope>
    <source>
        <strain evidence="1">CBS 626.80</strain>
    </source>
</reference>
<organism evidence="1 2">
    <name type="scientific">Pseudoneurospora amorphoporcata</name>
    <dbReference type="NCBI Taxonomy" id="241081"/>
    <lineage>
        <taxon>Eukaryota</taxon>
        <taxon>Fungi</taxon>
        <taxon>Dikarya</taxon>
        <taxon>Ascomycota</taxon>
        <taxon>Pezizomycotina</taxon>
        <taxon>Sordariomycetes</taxon>
        <taxon>Sordariomycetidae</taxon>
        <taxon>Sordariales</taxon>
        <taxon>Sordariaceae</taxon>
        <taxon>Pseudoneurospora</taxon>
    </lineage>
</organism>
<protein>
    <submittedName>
        <fullName evidence="1">Uncharacterized protein</fullName>
    </submittedName>
</protein>
<keyword evidence="2" id="KW-1185">Reference proteome</keyword>
<evidence type="ECO:0000313" key="1">
    <source>
        <dbReference type="EMBL" id="KAK3948831.1"/>
    </source>
</evidence>
<proteinExistence type="predicted"/>
<dbReference type="AlphaFoldDB" id="A0AAN6SDC6"/>
<name>A0AAN6SDC6_9PEZI</name>
<comment type="caution">
    <text evidence="1">The sequence shown here is derived from an EMBL/GenBank/DDBJ whole genome shotgun (WGS) entry which is preliminary data.</text>
</comment>
<reference evidence="1" key="1">
    <citation type="journal article" date="2023" name="Mol. Phylogenet. Evol.">
        <title>Genome-scale phylogeny and comparative genomics of the fungal order Sordariales.</title>
        <authorList>
            <person name="Hensen N."/>
            <person name="Bonometti L."/>
            <person name="Westerberg I."/>
            <person name="Brannstrom I.O."/>
            <person name="Guillou S."/>
            <person name="Cros-Aarteil S."/>
            <person name="Calhoun S."/>
            <person name="Haridas S."/>
            <person name="Kuo A."/>
            <person name="Mondo S."/>
            <person name="Pangilinan J."/>
            <person name="Riley R."/>
            <person name="LaButti K."/>
            <person name="Andreopoulos B."/>
            <person name="Lipzen A."/>
            <person name="Chen C."/>
            <person name="Yan M."/>
            <person name="Daum C."/>
            <person name="Ng V."/>
            <person name="Clum A."/>
            <person name="Steindorff A."/>
            <person name="Ohm R.A."/>
            <person name="Martin F."/>
            <person name="Silar P."/>
            <person name="Natvig D.O."/>
            <person name="Lalanne C."/>
            <person name="Gautier V."/>
            <person name="Ament-Velasquez S.L."/>
            <person name="Kruys A."/>
            <person name="Hutchinson M.I."/>
            <person name="Powell A.J."/>
            <person name="Barry K."/>
            <person name="Miller A.N."/>
            <person name="Grigoriev I.V."/>
            <person name="Debuchy R."/>
            <person name="Gladieux P."/>
            <person name="Hiltunen Thoren M."/>
            <person name="Johannesson H."/>
        </authorList>
    </citation>
    <scope>NUCLEOTIDE SEQUENCE</scope>
    <source>
        <strain evidence="1">CBS 626.80</strain>
    </source>
</reference>
<gene>
    <name evidence="1" type="ORF">QBC32DRAFT_317420</name>
</gene>
<dbReference type="EMBL" id="MU859242">
    <property type="protein sequence ID" value="KAK3948831.1"/>
    <property type="molecule type" value="Genomic_DNA"/>
</dbReference>
<accession>A0AAN6SDC6</accession>
<sequence>MAGLVFKFNSTDLILISPHWSEDIGQSRLKKRLDYLPIPPGDNIVHIGTLRYYQGGRILVRMRLSGDIILNLGKDGPHDIRKPLSIILREKDSTGAKRTPGAWCSASIIGFAKTTTFLQRYLGGPKGSQQQCDNHLMLLETTI</sequence>
<dbReference type="Proteomes" id="UP001303222">
    <property type="component" value="Unassembled WGS sequence"/>
</dbReference>